<dbReference type="InterPro" id="IPR051122">
    <property type="entry name" value="SDR_DHRS6-like"/>
</dbReference>
<dbReference type="GO" id="GO:0016491">
    <property type="term" value="F:oxidoreductase activity"/>
    <property type="evidence" value="ECO:0007669"/>
    <property type="project" value="UniProtKB-KW"/>
</dbReference>
<protein>
    <submittedName>
        <fullName evidence="3">Putative oxidoreductase</fullName>
    </submittedName>
</protein>
<sequence>MHGRLQSKVAVITGGSTGIGLASAKVFAEEGATVFITGRRQDALDAAVAEIGHGAIGIQGDASRLDDLDALYRRVKNEAGRIDVLFANAGGGSLLPLGEITEDQVNDTFNSNVKGVIFTVQKALPLMGAGGSIILTGSTAGARGTPAFSIYSASKAAVRNLARSWALDLKGTGIRVNVLSPGPIRTPGLVGLAGDDHDQQQGLLDQFAGLIPLGRVGRPDEIARTALFLATEDSSFVNGAELFADGGMAQV</sequence>
<gene>
    <name evidence="3" type="ORF">SCH01S_03_00550</name>
</gene>
<dbReference type="RefSeq" id="WP_046346939.1">
    <property type="nucleotide sequence ID" value="NZ_BBWU01000003.1"/>
</dbReference>
<organism evidence="3 4">
    <name type="scientific">Sphingomonas changbaiensis NBRC 104936</name>
    <dbReference type="NCBI Taxonomy" id="1219043"/>
    <lineage>
        <taxon>Bacteria</taxon>
        <taxon>Pseudomonadati</taxon>
        <taxon>Pseudomonadota</taxon>
        <taxon>Alphaproteobacteria</taxon>
        <taxon>Sphingomonadales</taxon>
        <taxon>Sphingomonadaceae</taxon>
        <taxon>Sphingomonas</taxon>
    </lineage>
</organism>
<name>A0A0E9MLR8_9SPHN</name>
<dbReference type="InterPro" id="IPR002347">
    <property type="entry name" value="SDR_fam"/>
</dbReference>
<dbReference type="AlphaFoldDB" id="A0A0E9MLR8"/>
<dbReference type="Proteomes" id="UP000033202">
    <property type="component" value="Unassembled WGS sequence"/>
</dbReference>
<evidence type="ECO:0000313" key="4">
    <source>
        <dbReference type="Proteomes" id="UP000033202"/>
    </source>
</evidence>
<dbReference type="EMBL" id="BBWU01000003">
    <property type="protein sequence ID" value="GAO38080.1"/>
    <property type="molecule type" value="Genomic_DNA"/>
</dbReference>
<proteinExistence type="inferred from homology"/>
<accession>A0A0E9MLR8</accession>
<dbReference type="InterPro" id="IPR036291">
    <property type="entry name" value="NAD(P)-bd_dom_sf"/>
</dbReference>
<evidence type="ECO:0000256" key="1">
    <source>
        <dbReference type="ARBA" id="ARBA00006484"/>
    </source>
</evidence>
<keyword evidence="4" id="KW-1185">Reference proteome</keyword>
<evidence type="ECO:0000256" key="2">
    <source>
        <dbReference type="ARBA" id="ARBA00023002"/>
    </source>
</evidence>
<dbReference type="InterPro" id="IPR020904">
    <property type="entry name" value="Sc_DH/Rdtase_CS"/>
</dbReference>
<comment type="similarity">
    <text evidence="1">Belongs to the short-chain dehydrogenases/reductases (SDR) family.</text>
</comment>
<dbReference type="PANTHER" id="PTHR43477">
    <property type="entry name" value="DIHYDROANTICAPSIN 7-DEHYDROGENASE"/>
    <property type="match status" value="1"/>
</dbReference>
<dbReference type="PANTHER" id="PTHR43477:SF1">
    <property type="entry name" value="DIHYDROANTICAPSIN 7-DEHYDROGENASE"/>
    <property type="match status" value="1"/>
</dbReference>
<dbReference type="CDD" id="cd05233">
    <property type="entry name" value="SDR_c"/>
    <property type="match status" value="1"/>
</dbReference>
<dbReference type="PROSITE" id="PS00061">
    <property type="entry name" value="ADH_SHORT"/>
    <property type="match status" value="1"/>
</dbReference>
<dbReference type="STRING" id="1219043.SCH01S_03_00550"/>
<evidence type="ECO:0000313" key="3">
    <source>
        <dbReference type="EMBL" id="GAO38080.1"/>
    </source>
</evidence>
<keyword evidence="2" id="KW-0560">Oxidoreductase</keyword>
<reference evidence="3 4" key="1">
    <citation type="submission" date="2015-04" db="EMBL/GenBank/DDBJ databases">
        <title>Whole genome shotgun sequence of Sphingomonas changbaiensis NBRC 104936.</title>
        <authorList>
            <person name="Katano-Makiyama Y."/>
            <person name="Hosoyama A."/>
            <person name="Hashimoto M."/>
            <person name="Noguchi M."/>
            <person name="Tsuchikane K."/>
            <person name="Ohji S."/>
            <person name="Yamazoe A."/>
            <person name="Ichikawa N."/>
            <person name="Kimura A."/>
            <person name="Fujita N."/>
        </authorList>
    </citation>
    <scope>NUCLEOTIDE SEQUENCE [LARGE SCALE GENOMIC DNA]</scope>
    <source>
        <strain evidence="3 4">NBRC 104936</strain>
    </source>
</reference>
<dbReference type="OrthoDB" id="9803333at2"/>
<dbReference type="Gene3D" id="3.40.50.720">
    <property type="entry name" value="NAD(P)-binding Rossmann-like Domain"/>
    <property type="match status" value="1"/>
</dbReference>
<dbReference type="PRINTS" id="PR00081">
    <property type="entry name" value="GDHRDH"/>
</dbReference>
<dbReference type="Pfam" id="PF13561">
    <property type="entry name" value="adh_short_C2"/>
    <property type="match status" value="1"/>
</dbReference>
<dbReference type="FunFam" id="3.40.50.720:FF:000084">
    <property type="entry name" value="Short-chain dehydrogenase reductase"/>
    <property type="match status" value="1"/>
</dbReference>
<comment type="caution">
    <text evidence="3">The sequence shown here is derived from an EMBL/GenBank/DDBJ whole genome shotgun (WGS) entry which is preliminary data.</text>
</comment>
<dbReference type="PRINTS" id="PR00080">
    <property type="entry name" value="SDRFAMILY"/>
</dbReference>
<dbReference type="SUPFAM" id="SSF51735">
    <property type="entry name" value="NAD(P)-binding Rossmann-fold domains"/>
    <property type="match status" value="1"/>
</dbReference>